<dbReference type="Gene3D" id="1.10.510.10">
    <property type="entry name" value="Transferase(Phosphotransferase) domain 1"/>
    <property type="match status" value="1"/>
</dbReference>
<organism evidence="7 8">
    <name type="scientific">Pseudomonas gingeri</name>
    <dbReference type="NCBI Taxonomy" id="117681"/>
    <lineage>
        <taxon>Bacteria</taxon>
        <taxon>Pseudomonadati</taxon>
        <taxon>Pseudomonadota</taxon>
        <taxon>Gammaproteobacteria</taxon>
        <taxon>Pseudomonadales</taxon>
        <taxon>Pseudomonadaceae</taxon>
        <taxon>Pseudomonas</taxon>
    </lineage>
</organism>
<dbReference type="Pfam" id="PF06293">
    <property type="entry name" value="Kdo"/>
    <property type="match status" value="1"/>
</dbReference>
<evidence type="ECO:0000256" key="4">
    <source>
        <dbReference type="ARBA" id="ARBA00023136"/>
    </source>
</evidence>
<feature type="transmembrane region" description="Helical" evidence="5">
    <location>
        <begin position="72"/>
        <end position="91"/>
    </location>
</feature>
<dbReference type="AlphaFoldDB" id="A0A7Y7Y7H3"/>
<evidence type="ECO:0000259" key="6">
    <source>
        <dbReference type="Pfam" id="PF04932"/>
    </source>
</evidence>
<dbReference type="Pfam" id="PF04932">
    <property type="entry name" value="Wzy_C"/>
    <property type="match status" value="1"/>
</dbReference>
<evidence type="ECO:0000256" key="5">
    <source>
        <dbReference type="SAM" id="Phobius"/>
    </source>
</evidence>
<dbReference type="SUPFAM" id="SSF56112">
    <property type="entry name" value="Protein kinase-like (PK-like)"/>
    <property type="match status" value="1"/>
</dbReference>
<feature type="transmembrane region" description="Helical" evidence="5">
    <location>
        <begin position="12"/>
        <end position="35"/>
    </location>
</feature>
<feature type="transmembrane region" description="Helical" evidence="5">
    <location>
        <begin position="192"/>
        <end position="209"/>
    </location>
</feature>
<feature type="domain" description="O-antigen ligase-related" evidence="6">
    <location>
        <begin position="199"/>
        <end position="323"/>
    </location>
</feature>
<evidence type="ECO:0000256" key="2">
    <source>
        <dbReference type="ARBA" id="ARBA00022692"/>
    </source>
</evidence>
<keyword evidence="2 5" id="KW-0812">Transmembrane</keyword>
<evidence type="ECO:0000313" key="8">
    <source>
        <dbReference type="Proteomes" id="UP000520592"/>
    </source>
</evidence>
<protein>
    <submittedName>
        <fullName evidence="7">O-antigen ligase family protein</fullName>
    </submittedName>
</protein>
<accession>A0A7Y7Y7H3</accession>
<dbReference type="Proteomes" id="UP000520592">
    <property type="component" value="Unassembled WGS sequence"/>
</dbReference>
<sequence length="619" mass="69862">MQFSSLNNTSNRVFDFICLWLLPLGYLLLLSDLFFLPGRGVHHKIYYALFSAPALIAILLRPRELKELVREPLFIGILAFVLWTILSLLWSPPVPDALGDTKPPLHTLMLFIGCSLLVRYRPDSLQPLIFSAATIALLATLYNLFHFWRIHTPELRMIGAGAFDNPLLSSHAFGFFCAYWMSLSMTCKRPQTLWLSLPALAIMFCAVIATGSRTPLVALTLAALWLSFICWNRRSLMVLGAMLVCGTAVFAFFSEMLFERGNSFRFELWRMTLEQIAFHPWIGHGYNAELSIDPGTGYNLSEPHNFALSVLFYAGIIGFIPWIFMLAWGLFSSWRQRAQPLFVLASSWLVFGIGAGLTEGGGTLSRPKEHWYLLWIPLALILALTVARRSHRLLDRPVKSLSTAGFAELSRNAQIIEEDGLGPKVLRLEDGGFLKLFRRRSCYSSGAFNPLSERFAINSERLRPLGIATPVILGLHQLEDGSSSVQYQPLPGQTLRQVLQSMAAPAVREALVERFGKFLGQLHERGVYFRSLHLGNVLLMDDGEFGLIDLADMRIYPSPLRQSLRQRNLRHMQRYQEDRGWLFEEQLPALLKGYASTASDQSAASLHKEALLLRQAERA</sequence>
<dbReference type="PANTHER" id="PTHR37422">
    <property type="entry name" value="TEICHURONIC ACID BIOSYNTHESIS PROTEIN TUAE"/>
    <property type="match status" value="1"/>
</dbReference>
<comment type="caution">
    <text evidence="7">The sequence shown here is derived from an EMBL/GenBank/DDBJ whole genome shotgun (WGS) entry which is preliminary data.</text>
</comment>
<feature type="transmembrane region" description="Helical" evidence="5">
    <location>
        <begin position="41"/>
        <end position="60"/>
    </location>
</feature>
<reference evidence="7 8" key="1">
    <citation type="submission" date="2020-04" db="EMBL/GenBank/DDBJ databases">
        <title>Molecular characterization of pseudomonads from Agaricus bisporus reveal novel blotch 2 pathogens in Western Europe.</title>
        <authorList>
            <person name="Taparia T."/>
            <person name="Krijger M."/>
            <person name="Haynes E."/>
            <person name="Elpinstone J.G."/>
            <person name="Noble R."/>
            <person name="Van Der Wolf J."/>
        </authorList>
    </citation>
    <scope>NUCLEOTIDE SEQUENCE [LARGE SCALE GENOMIC DNA]</scope>
    <source>
        <strain evidence="7 8">IPO3737</strain>
    </source>
</reference>
<comment type="subcellular location">
    <subcellularLocation>
        <location evidence="1">Membrane</location>
        <topology evidence="1">Multi-pass membrane protein</topology>
    </subcellularLocation>
</comment>
<evidence type="ECO:0000256" key="3">
    <source>
        <dbReference type="ARBA" id="ARBA00022989"/>
    </source>
</evidence>
<keyword evidence="7" id="KW-0436">Ligase</keyword>
<keyword evidence="4 5" id="KW-0472">Membrane</keyword>
<feature type="transmembrane region" description="Helical" evidence="5">
    <location>
        <begin position="341"/>
        <end position="358"/>
    </location>
</feature>
<feature type="transmembrane region" description="Helical" evidence="5">
    <location>
        <begin position="306"/>
        <end position="329"/>
    </location>
</feature>
<dbReference type="GO" id="GO:0016020">
    <property type="term" value="C:membrane"/>
    <property type="evidence" value="ECO:0007669"/>
    <property type="project" value="UniProtKB-SubCell"/>
</dbReference>
<dbReference type="GO" id="GO:0016874">
    <property type="term" value="F:ligase activity"/>
    <property type="evidence" value="ECO:0007669"/>
    <property type="project" value="UniProtKB-KW"/>
</dbReference>
<keyword evidence="3 5" id="KW-1133">Transmembrane helix</keyword>
<dbReference type="EMBL" id="JACAQD010000005">
    <property type="protein sequence ID" value="NWC31232.1"/>
    <property type="molecule type" value="Genomic_DNA"/>
</dbReference>
<gene>
    <name evidence="7" type="ORF">HX876_02415</name>
</gene>
<dbReference type="InterPro" id="IPR011009">
    <property type="entry name" value="Kinase-like_dom_sf"/>
</dbReference>
<feature type="transmembrane region" description="Helical" evidence="5">
    <location>
        <begin position="215"/>
        <end position="231"/>
    </location>
</feature>
<evidence type="ECO:0000256" key="1">
    <source>
        <dbReference type="ARBA" id="ARBA00004141"/>
    </source>
</evidence>
<evidence type="ECO:0000313" key="7">
    <source>
        <dbReference type="EMBL" id="NWC31232.1"/>
    </source>
</evidence>
<feature type="transmembrane region" description="Helical" evidence="5">
    <location>
        <begin position="370"/>
        <end position="387"/>
    </location>
</feature>
<dbReference type="InterPro" id="IPR007016">
    <property type="entry name" value="O-antigen_ligase-rel_domated"/>
</dbReference>
<feature type="transmembrane region" description="Helical" evidence="5">
    <location>
        <begin position="127"/>
        <end position="145"/>
    </location>
</feature>
<dbReference type="RefSeq" id="WP_177062783.1">
    <property type="nucleotide sequence ID" value="NZ_JACAPS010000050.1"/>
</dbReference>
<dbReference type="InterPro" id="IPR051533">
    <property type="entry name" value="WaaL-like"/>
</dbReference>
<name>A0A7Y7Y7H3_9PSED</name>
<dbReference type="PANTHER" id="PTHR37422:SF13">
    <property type="entry name" value="LIPOPOLYSACCHARIDE BIOSYNTHESIS PROTEIN PA4999-RELATED"/>
    <property type="match status" value="1"/>
</dbReference>
<feature type="transmembrane region" description="Helical" evidence="5">
    <location>
        <begin position="238"/>
        <end position="258"/>
    </location>
</feature>
<proteinExistence type="predicted"/>